<evidence type="ECO:0000256" key="8">
    <source>
        <dbReference type="ARBA" id="ARBA00023136"/>
    </source>
</evidence>
<evidence type="ECO:0000259" key="13">
    <source>
        <dbReference type="Pfam" id="PF00306"/>
    </source>
</evidence>
<dbReference type="PROSITE" id="PS00152">
    <property type="entry name" value="ATPASE_ALPHA_BETA"/>
    <property type="match status" value="1"/>
</dbReference>
<evidence type="ECO:0000256" key="9">
    <source>
        <dbReference type="ARBA" id="ARBA00023196"/>
    </source>
</evidence>
<dbReference type="InterPro" id="IPR038376">
    <property type="entry name" value="ATP_synth_asu_C_sf"/>
</dbReference>
<dbReference type="InterPro" id="IPR005294">
    <property type="entry name" value="ATP_synth_F1_asu"/>
</dbReference>
<proteinExistence type="inferred from homology"/>
<dbReference type="NCBIfam" id="NF009884">
    <property type="entry name" value="PRK13343.1"/>
    <property type="match status" value="1"/>
</dbReference>
<dbReference type="GO" id="GO:0045259">
    <property type="term" value="C:proton-transporting ATP synthase complex"/>
    <property type="evidence" value="ECO:0007669"/>
    <property type="project" value="UniProtKB-KW"/>
</dbReference>
<keyword evidence="9" id="KW-0139">CF(1)</keyword>
<dbReference type="RefSeq" id="WP_089826686.1">
    <property type="nucleotide sequence ID" value="NZ_FODV01000013.1"/>
</dbReference>
<dbReference type="InterPro" id="IPR027417">
    <property type="entry name" value="P-loop_NTPase"/>
</dbReference>
<dbReference type="GO" id="GO:0005524">
    <property type="term" value="F:ATP binding"/>
    <property type="evidence" value="ECO:0007669"/>
    <property type="project" value="UniProtKB-KW"/>
</dbReference>
<dbReference type="Pfam" id="PF00306">
    <property type="entry name" value="ATP-synt_ab_C"/>
    <property type="match status" value="1"/>
</dbReference>
<dbReference type="AlphaFoldDB" id="A0A1H8UZZ7"/>
<dbReference type="PANTHER" id="PTHR48082:SF2">
    <property type="entry name" value="ATP SYNTHASE SUBUNIT ALPHA, MITOCHONDRIAL"/>
    <property type="match status" value="1"/>
</dbReference>
<keyword evidence="6" id="KW-0067">ATP-binding</keyword>
<evidence type="ECO:0000256" key="11">
    <source>
        <dbReference type="SAM" id="MobiDB-lite"/>
    </source>
</evidence>
<dbReference type="GO" id="GO:0046933">
    <property type="term" value="F:proton-transporting ATP synthase activity, rotational mechanism"/>
    <property type="evidence" value="ECO:0007669"/>
    <property type="project" value="InterPro"/>
</dbReference>
<evidence type="ECO:0000256" key="4">
    <source>
        <dbReference type="ARBA" id="ARBA00022741"/>
    </source>
</evidence>
<feature type="compositionally biased region" description="Basic and acidic residues" evidence="11">
    <location>
        <begin position="500"/>
        <end position="519"/>
    </location>
</feature>
<keyword evidence="16" id="KW-1185">Reference proteome</keyword>
<evidence type="ECO:0000313" key="15">
    <source>
        <dbReference type="EMBL" id="SEP08563.1"/>
    </source>
</evidence>
<feature type="domain" description="ATPase F1/V1/A1 complex alpha/beta subunit N-terminal" evidence="14">
    <location>
        <begin position="26"/>
        <end position="93"/>
    </location>
</feature>
<feature type="domain" description="ATP synthase alpha subunit C-terminal" evidence="13">
    <location>
        <begin position="373"/>
        <end position="493"/>
    </location>
</feature>
<dbReference type="EMBL" id="FODV01000013">
    <property type="protein sequence ID" value="SEP08563.1"/>
    <property type="molecule type" value="Genomic_DNA"/>
</dbReference>
<dbReference type="InterPro" id="IPR036121">
    <property type="entry name" value="ATPase_F1/V1/A1_a/bsu_N_sf"/>
</dbReference>
<organism evidence="15 16">
    <name type="scientific">Halogranum amylolyticum</name>
    <dbReference type="NCBI Taxonomy" id="660520"/>
    <lineage>
        <taxon>Archaea</taxon>
        <taxon>Methanobacteriati</taxon>
        <taxon>Methanobacteriota</taxon>
        <taxon>Stenosarchaea group</taxon>
        <taxon>Halobacteria</taxon>
        <taxon>Halobacteriales</taxon>
        <taxon>Haloferacaceae</taxon>
    </lineage>
</organism>
<dbReference type="InterPro" id="IPR000194">
    <property type="entry name" value="ATPase_F1/V1/A1_a/bsu_nucl-bd"/>
</dbReference>
<dbReference type="SUPFAM" id="SSF47917">
    <property type="entry name" value="C-terminal domain of alpha and beta subunits of F1 ATP synthase"/>
    <property type="match status" value="1"/>
</dbReference>
<comment type="subcellular location">
    <subcellularLocation>
        <location evidence="1">Membrane</location>
    </subcellularLocation>
</comment>
<dbReference type="InterPro" id="IPR023366">
    <property type="entry name" value="ATP_synth_asu-like_sf"/>
</dbReference>
<dbReference type="GO" id="GO:0043531">
    <property type="term" value="F:ADP binding"/>
    <property type="evidence" value="ECO:0007669"/>
    <property type="project" value="TreeGrafter"/>
</dbReference>
<keyword evidence="5" id="KW-0375">Hydrogen ion transport</keyword>
<evidence type="ECO:0000259" key="12">
    <source>
        <dbReference type="Pfam" id="PF00006"/>
    </source>
</evidence>
<accession>A0A1H8UZZ7</accession>
<evidence type="ECO:0000256" key="5">
    <source>
        <dbReference type="ARBA" id="ARBA00022781"/>
    </source>
</evidence>
<evidence type="ECO:0000256" key="2">
    <source>
        <dbReference type="ARBA" id="ARBA00008936"/>
    </source>
</evidence>
<keyword evidence="7" id="KW-0406">Ion transport</keyword>
<keyword evidence="3" id="KW-0813">Transport</keyword>
<dbReference type="PANTHER" id="PTHR48082">
    <property type="entry name" value="ATP SYNTHASE SUBUNIT ALPHA, MITOCHONDRIAL"/>
    <property type="match status" value="1"/>
</dbReference>
<evidence type="ECO:0000313" key="16">
    <source>
        <dbReference type="Proteomes" id="UP000199126"/>
    </source>
</evidence>
<feature type="domain" description="ATPase F1/V1/A1 complex alpha/beta subunit nucleotide-binding" evidence="12">
    <location>
        <begin position="150"/>
        <end position="365"/>
    </location>
</feature>
<dbReference type="CDD" id="cd18116">
    <property type="entry name" value="ATP-synt_F1_alpha_N"/>
    <property type="match status" value="1"/>
</dbReference>
<dbReference type="NCBIfam" id="TIGR00962">
    <property type="entry name" value="atpA"/>
    <property type="match status" value="1"/>
</dbReference>
<dbReference type="InterPro" id="IPR000793">
    <property type="entry name" value="ATP_synth_asu_C"/>
</dbReference>
<dbReference type="InterPro" id="IPR033732">
    <property type="entry name" value="ATP_synth_F1_a_nt-bd_dom"/>
</dbReference>
<evidence type="ECO:0000256" key="7">
    <source>
        <dbReference type="ARBA" id="ARBA00023065"/>
    </source>
</evidence>
<reference evidence="16" key="1">
    <citation type="submission" date="2016-10" db="EMBL/GenBank/DDBJ databases">
        <authorList>
            <person name="Varghese N."/>
            <person name="Submissions S."/>
        </authorList>
    </citation>
    <scope>NUCLEOTIDE SEQUENCE [LARGE SCALE GENOMIC DNA]</scope>
    <source>
        <strain evidence="16">CGMCC 1.10121</strain>
    </source>
</reference>
<comment type="similarity">
    <text evidence="2">Belongs to the ATPase alpha/beta chains family.</text>
</comment>
<dbReference type="Gene3D" id="1.20.150.20">
    <property type="entry name" value="ATP synthase alpha/beta chain, C-terminal domain"/>
    <property type="match status" value="1"/>
</dbReference>
<keyword evidence="4" id="KW-0547">Nucleotide-binding</keyword>
<sequence length="531" mass="57924">MDLDQALQEALEALEKAPSRRVQASVQDVGRVLSVGDGIAHVQGLPTVMLHELVAFENGTRGEVLDLDEESVGVAIYGATEGIQAGSTVRRTGETIQVPVGSGLLGRVVDPLGQPVDGERALGTTERREIRQLAPGPLDRQPIREPLLTGIKTIDAATPIGRGQRMLLLGDRNTGKASTAMDAIISQGTEDVNCVYVSIGKKRSTVLNIVDQLDRHDALDHTAIVFSPADAPASVRYLSAITGCTMAEWFAWQGSHSLVVYDDLSRHAHAFRELSLLLRRSPGREAYPGDIFSVHASLMERSFKLDERHGGGSSTALPIIETQRGNITAFIPTNLISMTDGQLYFDAHLYAEGRRPAIDVGQSVSRVGEDAQPGSLREVAAPVRPELSQYEEVKGFTRFGAIIEESTKRQIERGEQLVEIIQQEPREIADLPIQVALLWTHQEDLFEGWPAEAVPEFEDALEDYRDEVPGIAEELQGADEITPELEERLRDWVGASLEAAKPDELRDGERTGQGDKGGEEDVAQGNTEDRA</sequence>
<dbReference type="Proteomes" id="UP000199126">
    <property type="component" value="Unassembled WGS sequence"/>
</dbReference>
<dbReference type="Pfam" id="PF02874">
    <property type="entry name" value="ATP-synt_ab_N"/>
    <property type="match status" value="1"/>
</dbReference>
<evidence type="ECO:0000256" key="1">
    <source>
        <dbReference type="ARBA" id="ARBA00004370"/>
    </source>
</evidence>
<dbReference type="SUPFAM" id="SSF50615">
    <property type="entry name" value="N-terminal domain of alpha and beta subunits of F1 ATP synthase"/>
    <property type="match status" value="1"/>
</dbReference>
<evidence type="ECO:0000256" key="6">
    <source>
        <dbReference type="ARBA" id="ARBA00022840"/>
    </source>
</evidence>
<evidence type="ECO:0000256" key="3">
    <source>
        <dbReference type="ARBA" id="ARBA00022448"/>
    </source>
</evidence>
<dbReference type="OrthoDB" id="135442at2157"/>
<dbReference type="FunFam" id="3.40.50.300:FF:004039">
    <property type="entry name" value="ATP synthase subunit alpha, mitochondrial"/>
    <property type="match status" value="1"/>
</dbReference>
<dbReference type="Pfam" id="PF00006">
    <property type="entry name" value="ATP-synt_ab"/>
    <property type="match status" value="1"/>
</dbReference>
<dbReference type="CDD" id="cd01132">
    <property type="entry name" value="F1-ATPase_alpha_CD"/>
    <property type="match status" value="1"/>
</dbReference>
<keyword evidence="8" id="KW-0472">Membrane</keyword>
<gene>
    <name evidence="15" type="ORF">SAMN04487948_11387</name>
</gene>
<dbReference type="SUPFAM" id="SSF52540">
    <property type="entry name" value="P-loop containing nucleoside triphosphate hydrolases"/>
    <property type="match status" value="1"/>
</dbReference>
<feature type="region of interest" description="Disordered" evidence="11">
    <location>
        <begin position="496"/>
        <end position="531"/>
    </location>
</feature>
<dbReference type="HAMAP" id="MF_01346">
    <property type="entry name" value="ATP_synth_alpha_bact"/>
    <property type="match status" value="1"/>
</dbReference>
<dbReference type="InterPro" id="IPR004100">
    <property type="entry name" value="ATPase_F1/V1/A1_a/bsu_N"/>
</dbReference>
<dbReference type="InterPro" id="IPR020003">
    <property type="entry name" value="ATPase_a/bsu_AS"/>
</dbReference>
<dbReference type="Gene3D" id="3.40.50.300">
    <property type="entry name" value="P-loop containing nucleotide triphosphate hydrolases"/>
    <property type="match status" value="1"/>
</dbReference>
<name>A0A1H8UZZ7_9EURY</name>
<evidence type="ECO:0000256" key="10">
    <source>
        <dbReference type="ARBA" id="ARBA00023310"/>
    </source>
</evidence>
<evidence type="ECO:0000259" key="14">
    <source>
        <dbReference type="Pfam" id="PF02874"/>
    </source>
</evidence>
<keyword evidence="10" id="KW-0066">ATP synthesis</keyword>
<protein>
    <submittedName>
        <fullName evidence="15">ATP synthase F1 subcomplex alpha subunit</fullName>
    </submittedName>
</protein>
<dbReference type="Gene3D" id="2.40.30.20">
    <property type="match status" value="1"/>
</dbReference>